<dbReference type="InterPro" id="IPR057207">
    <property type="entry name" value="FBXL15_LRR"/>
</dbReference>
<accession>A0A9P7YZM8</accession>
<evidence type="ECO:0000259" key="4">
    <source>
        <dbReference type="Pfam" id="PF25372"/>
    </source>
</evidence>
<evidence type="ECO:0000259" key="3">
    <source>
        <dbReference type="Pfam" id="PF12937"/>
    </source>
</evidence>
<dbReference type="SUPFAM" id="SSF52047">
    <property type="entry name" value="RNI-like"/>
    <property type="match status" value="1"/>
</dbReference>
<comment type="caution">
    <text evidence="5">The sequence shown here is derived from an EMBL/GenBank/DDBJ whole genome shotgun (WGS) entry which is preliminary data.</text>
</comment>
<dbReference type="InterPro" id="IPR032675">
    <property type="entry name" value="LRR_dom_sf"/>
</dbReference>
<dbReference type="Proteomes" id="UP000887226">
    <property type="component" value="Unassembled WGS sequence"/>
</dbReference>
<dbReference type="SMART" id="SM00367">
    <property type="entry name" value="LRR_CC"/>
    <property type="match status" value="11"/>
</dbReference>
<feature type="region of interest" description="Disordered" evidence="2">
    <location>
        <begin position="599"/>
        <end position="627"/>
    </location>
</feature>
<dbReference type="SUPFAM" id="SSF81383">
    <property type="entry name" value="F-box domain"/>
    <property type="match status" value="1"/>
</dbReference>
<feature type="domain" description="F-box" evidence="3">
    <location>
        <begin position="81"/>
        <end position="125"/>
    </location>
</feature>
<dbReference type="PANTHER" id="PTHR13382">
    <property type="entry name" value="MITOCHONDRIAL ATP SYNTHASE COUPLING FACTOR B"/>
    <property type="match status" value="1"/>
</dbReference>
<feature type="compositionally biased region" description="Acidic residues" evidence="2">
    <location>
        <begin position="602"/>
        <end position="627"/>
    </location>
</feature>
<organism evidence="5 6">
    <name type="scientific">Calycina marina</name>
    <dbReference type="NCBI Taxonomy" id="1763456"/>
    <lineage>
        <taxon>Eukaryota</taxon>
        <taxon>Fungi</taxon>
        <taxon>Dikarya</taxon>
        <taxon>Ascomycota</taxon>
        <taxon>Pezizomycotina</taxon>
        <taxon>Leotiomycetes</taxon>
        <taxon>Helotiales</taxon>
        <taxon>Pezizellaceae</taxon>
        <taxon>Calycina</taxon>
    </lineage>
</organism>
<dbReference type="InterPro" id="IPR050648">
    <property type="entry name" value="F-box_LRR-repeat"/>
</dbReference>
<keyword evidence="1" id="KW-0833">Ubl conjugation pathway</keyword>
<dbReference type="OrthoDB" id="10257471at2759"/>
<feature type="domain" description="F-box/LRR-repeat protein 15-like leucin rich repeat" evidence="4">
    <location>
        <begin position="158"/>
        <end position="382"/>
    </location>
</feature>
<proteinExistence type="predicted"/>
<sequence>MTRDGAPLNLGPLNTNGYVPEETFSYEAEVDNLSSLSNSPAPQDPDESEFYNGSNDSQSSIGATFQDMAVTEEVQKPTGASSLPAEVLICIFGKLSKPHDQLNCMLVCKRWARNCVDLLWHRPVCATWEKHERICRTLCLPTPYFVYPTFVRRLNLAAMASDVNDGSIQPLAVCKRIERLTLTSCKQITDGGLMDLLKENTHLLALDIAQAEYITEASMNMLADFCHRLQGLNITQCKQISNDSLINVAKSCRAIKRLKLNGCEQLDDSAIMAFATYCRNVLEIDLQSCGKITNDSVTALLQNGQCLRELRLAGCELLSDNAFITLPPPSQRTYEHLRILDLTSCVRLTDRAVAKIIDVAPRLRNIVFAKCRNLTDAAVFSISKLGKNLHYLHLGHCTNITDASVKHLVKACNRIRYIDLGCCLNLTDDSVHLLATLPKLRRIGLVKCANITDMSVHALATAGEAARTYTRRDAAGHRVNALPPWLAGKTSNLERVHLSYCTNLTLVSIVKLLNHCPKLTHLSLTGVVAFLRPDLEEFCREAPQEFTDHQRTVFCVFSGEGVKGLRDHLNRTDPYFPGYTGRLDADDDQTMTGMMGTTTLAADEEGEDAEDGDEELDAEDEMGGAET</sequence>
<feature type="compositionally biased region" description="Polar residues" evidence="2">
    <location>
        <begin position="32"/>
        <end position="41"/>
    </location>
</feature>
<dbReference type="InterPro" id="IPR036047">
    <property type="entry name" value="F-box-like_dom_sf"/>
</dbReference>
<evidence type="ECO:0000256" key="1">
    <source>
        <dbReference type="ARBA" id="ARBA00022786"/>
    </source>
</evidence>
<dbReference type="PANTHER" id="PTHR13382:SF67">
    <property type="entry name" value="SCF E3 UBIQUITIN LIGASE COMPLEX F-BOX PROTEIN POF2"/>
    <property type="match status" value="1"/>
</dbReference>
<keyword evidence="6" id="KW-1185">Reference proteome</keyword>
<protein>
    <recommendedName>
        <fullName evidence="7">F-box domain-containing protein</fullName>
    </recommendedName>
</protein>
<dbReference type="EMBL" id="MU254083">
    <property type="protein sequence ID" value="KAG9242342.1"/>
    <property type="molecule type" value="Genomic_DNA"/>
</dbReference>
<dbReference type="Gene3D" id="3.80.10.10">
    <property type="entry name" value="Ribonuclease Inhibitor"/>
    <property type="match status" value="3"/>
</dbReference>
<dbReference type="InterPro" id="IPR006553">
    <property type="entry name" value="Leu-rich_rpt_Cys-con_subtyp"/>
</dbReference>
<evidence type="ECO:0000313" key="6">
    <source>
        <dbReference type="Proteomes" id="UP000887226"/>
    </source>
</evidence>
<dbReference type="GO" id="GO:0005737">
    <property type="term" value="C:cytoplasm"/>
    <property type="evidence" value="ECO:0007669"/>
    <property type="project" value="TreeGrafter"/>
</dbReference>
<name>A0A9P7YZM8_9HELO</name>
<evidence type="ECO:0008006" key="7">
    <source>
        <dbReference type="Google" id="ProtNLM"/>
    </source>
</evidence>
<evidence type="ECO:0000313" key="5">
    <source>
        <dbReference type="EMBL" id="KAG9242342.1"/>
    </source>
</evidence>
<dbReference type="AlphaFoldDB" id="A0A9P7YZM8"/>
<dbReference type="InterPro" id="IPR001810">
    <property type="entry name" value="F-box_dom"/>
</dbReference>
<feature type="region of interest" description="Disordered" evidence="2">
    <location>
        <begin position="1"/>
        <end position="57"/>
    </location>
</feature>
<reference evidence="5" key="1">
    <citation type="journal article" date="2021" name="IMA Fungus">
        <title>Genomic characterization of three marine fungi, including Emericellopsis atlantica sp. nov. with signatures of a generalist lifestyle and marine biomass degradation.</title>
        <authorList>
            <person name="Hagestad O.C."/>
            <person name="Hou L."/>
            <person name="Andersen J.H."/>
            <person name="Hansen E.H."/>
            <person name="Altermark B."/>
            <person name="Li C."/>
            <person name="Kuhnert E."/>
            <person name="Cox R.J."/>
            <person name="Crous P.W."/>
            <person name="Spatafora J.W."/>
            <person name="Lail K."/>
            <person name="Amirebrahimi M."/>
            <person name="Lipzen A."/>
            <person name="Pangilinan J."/>
            <person name="Andreopoulos W."/>
            <person name="Hayes R.D."/>
            <person name="Ng V."/>
            <person name="Grigoriev I.V."/>
            <person name="Jackson S.A."/>
            <person name="Sutton T.D.S."/>
            <person name="Dobson A.D.W."/>
            <person name="Rama T."/>
        </authorList>
    </citation>
    <scope>NUCLEOTIDE SEQUENCE</scope>
    <source>
        <strain evidence="5">TRa3180A</strain>
    </source>
</reference>
<dbReference type="Pfam" id="PF12937">
    <property type="entry name" value="F-box-like"/>
    <property type="match status" value="1"/>
</dbReference>
<dbReference type="Pfam" id="PF25372">
    <property type="entry name" value="DUF7885"/>
    <property type="match status" value="1"/>
</dbReference>
<evidence type="ECO:0000256" key="2">
    <source>
        <dbReference type="SAM" id="MobiDB-lite"/>
    </source>
</evidence>
<gene>
    <name evidence="5" type="ORF">BJ878DRAFT_516022</name>
</gene>